<evidence type="ECO:0000313" key="1">
    <source>
        <dbReference type="EMBL" id="ARU55870.1"/>
    </source>
</evidence>
<protein>
    <submittedName>
        <fullName evidence="1">Uncharacterized protein</fullName>
    </submittedName>
</protein>
<evidence type="ECO:0000313" key="2">
    <source>
        <dbReference type="Proteomes" id="UP000196027"/>
    </source>
</evidence>
<dbReference type="AlphaFoldDB" id="A0A1Y0I6L3"/>
<gene>
    <name evidence="1" type="ORF">OLMES_1796</name>
</gene>
<sequence>MPKFNEVKKQVLECLHEGCVLHESRSDIDIKNLLEVGVISVEEVAEIIRRSRGNEYESSPHHMDNNIDVHVIKTRYQSAQWYIKWYFIEPDAVFISVHK</sequence>
<dbReference type="EMBL" id="CP021425">
    <property type="protein sequence ID" value="ARU55870.1"/>
    <property type="molecule type" value="Genomic_DNA"/>
</dbReference>
<name>A0A1Y0I6L3_9GAMM</name>
<dbReference type="KEGG" id="ome:OLMES_1796"/>
<keyword evidence="2" id="KW-1185">Reference proteome</keyword>
<reference evidence="1 2" key="1">
    <citation type="submission" date="2017-05" db="EMBL/GenBank/DDBJ databases">
        <title>Genomic insights into alkan degradation activity of Oleiphilus messinensis.</title>
        <authorList>
            <person name="Kozyavkin S.A."/>
            <person name="Slesarev A.I."/>
            <person name="Golyshin P.N."/>
            <person name="Korzhenkov A."/>
            <person name="Golyshina O.N."/>
            <person name="Toshchakov S.V."/>
        </authorList>
    </citation>
    <scope>NUCLEOTIDE SEQUENCE [LARGE SCALE GENOMIC DNA]</scope>
    <source>
        <strain evidence="1 2">ME102</strain>
    </source>
</reference>
<dbReference type="Proteomes" id="UP000196027">
    <property type="component" value="Chromosome"/>
</dbReference>
<organism evidence="1 2">
    <name type="scientific">Oleiphilus messinensis</name>
    <dbReference type="NCBI Taxonomy" id="141451"/>
    <lineage>
        <taxon>Bacteria</taxon>
        <taxon>Pseudomonadati</taxon>
        <taxon>Pseudomonadota</taxon>
        <taxon>Gammaproteobacteria</taxon>
        <taxon>Oceanospirillales</taxon>
        <taxon>Oleiphilaceae</taxon>
        <taxon>Oleiphilus</taxon>
    </lineage>
</organism>
<dbReference type="RefSeq" id="WP_087460926.1">
    <property type="nucleotide sequence ID" value="NZ_CP021425.1"/>
</dbReference>
<dbReference type="OrthoDB" id="7864804at2"/>
<proteinExistence type="predicted"/>
<accession>A0A1Y0I6L3</accession>